<keyword evidence="1" id="KW-0175">Coiled coil</keyword>
<organism evidence="2 3">
    <name type="scientific">Knipowitschia caucasica</name>
    <name type="common">Caucasian dwarf goby</name>
    <name type="synonym">Pomatoschistus caucasicus</name>
    <dbReference type="NCBI Taxonomy" id="637954"/>
    <lineage>
        <taxon>Eukaryota</taxon>
        <taxon>Metazoa</taxon>
        <taxon>Chordata</taxon>
        <taxon>Craniata</taxon>
        <taxon>Vertebrata</taxon>
        <taxon>Euteleostomi</taxon>
        <taxon>Actinopterygii</taxon>
        <taxon>Neopterygii</taxon>
        <taxon>Teleostei</taxon>
        <taxon>Neoteleostei</taxon>
        <taxon>Acanthomorphata</taxon>
        <taxon>Gobiaria</taxon>
        <taxon>Gobiiformes</taxon>
        <taxon>Gobioidei</taxon>
        <taxon>Gobiidae</taxon>
        <taxon>Gobiinae</taxon>
        <taxon>Knipowitschia</taxon>
    </lineage>
</organism>
<name>A0AAV2M456_KNICA</name>
<sequence>MEGLQQSLIDKDKIITTNQSLMSDFEIDRKALQDRITSLTEEMVLKDQSSVGEITEITKDYTLKVSSLQEQMEGLQQSLIDKDKIITTNRSRMSDFEIDRKALQDRITSLTAEMVLKDQSSVGEITEITKDYTLKVSSLQEQMEGLQQSLIDKDKIITTNQSLMSDFEIDRKALQDRITSLTEEMVLKDQSSVGEITEITKDYTLKVSSLQEQIEGLQQSLIDKDKIITTNQSLMSDFEIHRKALEDRITSLTEEMVFKDQSSVGEITEITKDYTLKVSSLQEQMEGLQQSLIDKDKIITTNQSLMSDFEIDRKALQDRITSLTAEMVLKDQFSVGEITEITKDYTLMVSSLQEQMEGLQQSLIDKDNIITTNQSLISDFEIDRKALQDRITSLTEEMVLKDQSSVGEITEITKDYTLKVSSLQEQMEGLQQSLIDKDKIITTNQSLMSDFEIDRKALQDRITSLTAEMVLKDQSSVGEITEITKDYTLKVSSLQEQMERLQPSLIDKDKIITTNQSLRSDFEIDRKALQDRITSLTEEMVLKDQSSVGEITEITKDYTLKVSSLQEQMEGLQQSLIDKDKIITTNQSLMSDFEIDRKALEDRITSLTEEMVFKDQSSVGEITEITKDYTLKVCSLQEQMEGLQQSLIDKDKIITTNQSLMSDFEIDRKALQDRITSLTEEMVLKDQSSVGEITEITKDYTLKVSALQEQMEGLQQSLIDKDKIITTNQSLISDFEIDRKALQDRITSLTEEMVLKDQSSVGEITEITKDYTLKVSSLQEQMEGLQQSLIDKDKIITTNQSLMSDFEIERKALQDRITSLTEEMVLKDQSSVGEITEITKDYTLKVSSLQEQMEGLQQSLIDKDKIITTNQSLMSDFEIDRKALQDRITSLTEEMVLKDQSSVGEITEITKDYTLKVSSLQEQMEGLQQSLIDKDKIITTNQSLMSDFEIDRKALQDRITSLTEEMVLKDQSSVGEITEITKDYTLKVSSLQEQMEGLQQSLIDKDKIITTNQSLMSDFEIDRKALQDRITSLTAEMVFKDQSYQEEKTKKDLENESFFDALDFVSEEKDVETSAYRTIGKYLIRGLIGLSVVTVSATGGFLLGRSVWSEDACCYCGFDETPAFF</sequence>
<keyword evidence="3" id="KW-1185">Reference proteome</keyword>
<dbReference type="Proteomes" id="UP001497482">
    <property type="component" value="Chromosome 6"/>
</dbReference>
<evidence type="ECO:0000313" key="3">
    <source>
        <dbReference type="Proteomes" id="UP001497482"/>
    </source>
</evidence>
<evidence type="ECO:0000256" key="1">
    <source>
        <dbReference type="SAM" id="Coils"/>
    </source>
</evidence>
<protein>
    <submittedName>
        <fullName evidence="2">Uncharacterized protein</fullName>
    </submittedName>
</protein>
<dbReference type="EMBL" id="OZ035828">
    <property type="protein sequence ID" value="CAL1608045.1"/>
    <property type="molecule type" value="Genomic_DNA"/>
</dbReference>
<feature type="coiled-coil region" evidence="1">
    <location>
        <begin position="164"/>
        <end position="255"/>
    </location>
</feature>
<dbReference type="PANTHER" id="PTHR35992:SF1">
    <property type="entry name" value="CYTOMATRIX PROTEIN-LIKE PROTEIN"/>
    <property type="match status" value="1"/>
</dbReference>
<evidence type="ECO:0000313" key="2">
    <source>
        <dbReference type="EMBL" id="CAL1608045.1"/>
    </source>
</evidence>
<feature type="coiled-coil region" evidence="1">
    <location>
        <begin position="661"/>
        <end position="752"/>
    </location>
</feature>
<accession>A0AAV2M456</accession>
<dbReference type="AlphaFoldDB" id="A0AAV2M456"/>
<dbReference type="PANTHER" id="PTHR35992">
    <property type="entry name" value="CYTOMATRIX PROTEIN-LIKE PROTEIN"/>
    <property type="match status" value="1"/>
</dbReference>
<gene>
    <name evidence="2" type="ORF">KC01_LOCUS35036</name>
</gene>
<reference evidence="2 3" key="1">
    <citation type="submission" date="2024-04" db="EMBL/GenBank/DDBJ databases">
        <authorList>
            <person name="Waldvogel A.-M."/>
            <person name="Schoenle A."/>
        </authorList>
    </citation>
    <scope>NUCLEOTIDE SEQUENCE [LARGE SCALE GENOMIC DNA]</scope>
</reference>
<proteinExistence type="predicted"/>